<dbReference type="GeneID" id="90979862"/>
<protein>
    <submittedName>
        <fullName evidence="2">Uncharacterized protein</fullName>
    </submittedName>
</protein>
<evidence type="ECO:0000313" key="3">
    <source>
        <dbReference type="Proteomes" id="UP000011096"/>
    </source>
</evidence>
<dbReference type="EMBL" id="ANPB02000003">
    <property type="protein sequence ID" value="KAF4486453.1"/>
    <property type="molecule type" value="Genomic_DNA"/>
</dbReference>
<evidence type="ECO:0000313" key="1">
    <source>
        <dbReference type="EMBL" id="KAF4474843.1"/>
    </source>
</evidence>
<gene>
    <name evidence="2" type="ORF">CGGC5_v005919</name>
    <name evidence="1" type="ORF">CGGC5_v016046</name>
</gene>
<evidence type="ECO:0000313" key="2">
    <source>
        <dbReference type="EMBL" id="KAF4486453.1"/>
    </source>
</evidence>
<dbReference type="AlphaFoldDB" id="A0A7J6J9N4"/>
<dbReference type="InParanoid" id="A0A7J6J9N4"/>
<reference evidence="2 3" key="1">
    <citation type="submission" date="2012-08" db="EMBL/GenBank/DDBJ databases">
        <authorList>
            <person name="Gan P.H.P."/>
            <person name="Ikeda K."/>
            <person name="Irieda H."/>
            <person name="Narusaka M."/>
            <person name="O'Connell R.J."/>
            <person name="Narusaka Y."/>
            <person name="Takano Y."/>
            <person name="Kubo Y."/>
            <person name="Shirasu K."/>
        </authorList>
    </citation>
    <scope>NUCLEOTIDE SEQUENCE [LARGE SCALE GENOMIC DNA]</scope>
    <source>
        <strain evidence="2 3">Nara gc5</strain>
    </source>
</reference>
<sequence length="116" mass="12415">MDCLQHLQLDVGDDVLETSEGLLRRVCYGRPSLETLAMGFSACLPTEAGGPRVVLGLGRPRLRKLALGNVITGQGRVAEAEEVEFMAEGLWEIFPEMESLTVPCVGTVVVGGGSRE</sequence>
<name>A0A7J6J9N4_COLFN</name>
<proteinExistence type="predicted"/>
<accession>A0A7J6J9N4</accession>
<reference evidence="2 3" key="2">
    <citation type="submission" date="2020-04" db="EMBL/GenBank/DDBJ databases">
        <title>Genome sequencing and assembly of multiple isolates from the Colletotrichum gloeosporioides species complex.</title>
        <authorList>
            <person name="Gan P."/>
            <person name="Shirasu K."/>
        </authorList>
    </citation>
    <scope>NUCLEOTIDE SEQUENCE [LARGE SCALE GENOMIC DNA]</scope>
    <source>
        <strain evidence="2 3">Nara gc5</strain>
    </source>
</reference>
<dbReference type="EMBL" id="ANPB02000010">
    <property type="protein sequence ID" value="KAF4474843.1"/>
    <property type="molecule type" value="Genomic_DNA"/>
</dbReference>
<dbReference type="RefSeq" id="XP_066009046.1">
    <property type="nucleotide sequence ID" value="XM_066151591.1"/>
</dbReference>
<dbReference type="Proteomes" id="UP000011096">
    <property type="component" value="Unassembled WGS sequence"/>
</dbReference>
<comment type="caution">
    <text evidence="2">The sequence shown here is derived from an EMBL/GenBank/DDBJ whole genome shotgun (WGS) entry which is preliminary data.</text>
</comment>
<organism evidence="2 3">
    <name type="scientific">Colletotrichum fructicola (strain Nara gc5)</name>
    <name type="common">Anthracnose fungus</name>
    <name type="synonym">Colletotrichum gloeosporioides (strain Nara gc5)</name>
    <dbReference type="NCBI Taxonomy" id="1213859"/>
    <lineage>
        <taxon>Eukaryota</taxon>
        <taxon>Fungi</taxon>
        <taxon>Dikarya</taxon>
        <taxon>Ascomycota</taxon>
        <taxon>Pezizomycotina</taxon>
        <taxon>Sordariomycetes</taxon>
        <taxon>Hypocreomycetidae</taxon>
        <taxon>Glomerellales</taxon>
        <taxon>Glomerellaceae</taxon>
        <taxon>Colletotrichum</taxon>
        <taxon>Colletotrichum gloeosporioides species complex</taxon>
    </lineage>
</organism>
<keyword evidence="3" id="KW-1185">Reference proteome</keyword>